<feature type="region of interest" description="Disordered" evidence="1">
    <location>
        <begin position="1"/>
        <end position="48"/>
    </location>
</feature>
<gene>
    <name evidence="2" type="ORF">N784_15750</name>
</gene>
<protein>
    <submittedName>
        <fullName evidence="2">Imidazoleglycerol-phosphate dehydratase</fullName>
    </submittedName>
</protein>
<accession>A0A0A5G5L7</accession>
<dbReference type="EMBL" id="AVPG01000007">
    <property type="protein sequence ID" value="KGX87354.1"/>
    <property type="molecule type" value="Genomic_DNA"/>
</dbReference>
<sequence>MTSKNGSKGSRNQSTQQFTGEITGDTNKGKAYRSKKGSKSQLKNPQNH</sequence>
<dbReference type="AlphaFoldDB" id="A0A0A5G5L7"/>
<dbReference type="Proteomes" id="UP000030401">
    <property type="component" value="Unassembled WGS sequence"/>
</dbReference>
<evidence type="ECO:0000313" key="3">
    <source>
        <dbReference type="Proteomes" id="UP000030401"/>
    </source>
</evidence>
<evidence type="ECO:0000313" key="2">
    <source>
        <dbReference type="EMBL" id="KGX87354.1"/>
    </source>
</evidence>
<organism evidence="2 3">
    <name type="scientific">Pontibacillus litoralis JSM 072002</name>
    <dbReference type="NCBI Taxonomy" id="1385512"/>
    <lineage>
        <taxon>Bacteria</taxon>
        <taxon>Bacillati</taxon>
        <taxon>Bacillota</taxon>
        <taxon>Bacilli</taxon>
        <taxon>Bacillales</taxon>
        <taxon>Bacillaceae</taxon>
        <taxon>Pontibacillus</taxon>
    </lineage>
</organism>
<dbReference type="STRING" id="1385512.N784_15750"/>
<evidence type="ECO:0000256" key="1">
    <source>
        <dbReference type="SAM" id="MobiDB-lite"/>
    </source>
</evidence>
<keyword evidence="3" id="KW-1185">Reference proteome</keyword>
<feature type="compositionally biased region" description="Polar residues" evidence="1">
    <location>
        <begin position="1"/>
        <end position="26"/>
    </location>
</feature>
<dbReference type="eggNOG" id="ENOG5030CDM">
    <property type="taxonomic scope" value="Bacteria"/>
</dbReference>
<comment type="caution">
    <text evidence="2">The sequence shown here is derived from an EMBL/GenBank/DDBJ whole genome shotgun (WGS) entry which is preliminary data.</text>
</comment>
<dbReference type="RefSeq" id="WP_156965195.1">
    <property type="nucleotide sequence ID" value="NZ_AVPG01000007.1"/>
</dbReference>
<dbReference type="OrthoDB" id="2692000at2"/>
<name>A0A0A5G5L7_9BACI</name>
<reference evidence="2 3" key="1">
    <citation type="submission" date="2013-08" db="EMBL/GenBank/DDBJ databases">
        <authorList>
            <person name="Huang J."/>
            <person name="Wang G."/>
        </authorList>
    </citation>
    <scope>NUCLEOTIDE SEQUENCE [LARGE SCALE GENOMIC DNA]</scope>
    <source>
        <strain evidence="2 3">JSM 072002</strain>
    </source>
</reference>
<feature type="compositionally biased region" description="Polar residues" evidence="1">
    <location>
        <begin position="39"/>
        <end position="48"/>
    </location>
</feature>
<proteinExistence type="predicted"/>